<dbReference type="PANTHER" id="PTHR47917:SF1">
    <property type="entry name" value="COENZYME F420:L-GLUTAMATE LIGASE"/>
    <property type="match status" value="1"/>
</dbReference>
<dbReference type="Proteomes" id="UP000315283">
    <property type="component" value="Unassembled WGS sequence"/>
</dbReference>
<gene>
    <name evidence="9" type="primary">cofE</name>
    <name evidence="9" type="ORF">EVA97_01860</name>
</gene>
<protein>
    <submittedName>
        <fullName evidence="9">Coenzyme F420-0:L-glutamate ligase</fullName>
        <ecNumber evidence="9">6.3.2.31</ecNumber>
    </submittedName>
</protein>
<evidence type="ECO:0000256" key="1">
    <source>
        <dbReference type="ARBA" id="ARBA00022598"/>
    </source>
</evidence>
<organism evidence="9 10">
    <name type="scientific">SAR86 cluster bacterium</name>
    <dbReference type="NCBI Taxonomy" id="2030880"/>
    <lineage>
        <taxon>Bacteria</taxon>
        <taxon>Pseudomonadati</taxon>
        <taxon>Pseudomonadota</taxon>
        <taxon>Gammaproteobacteria</taxon>
        <taxon>SAR86 cluster</taxon>
    </lineage>
</organism>
<evidence type="ECO:0000256" key="4">
    <source>
        <dbReference type="ARBA" id="ARBA00022842"/>
    </source>
</evidence>
<evidence type="ECO:0000256" key="3">
    <source>
        <dbReference type="ARBA" id="ARBA00022741"/>
    </source>
</evidence>
<dbReference type="EC" id="6.3.2.31" evidence="9"/>
<dbReference type="NCBIfam" id="TIGR01916">
    <property type="entry name" value="F420_cofE"/>
    <property type="match status" value="1"/>
</dbReference>
<dbReference type="Gene3D" id="3.90.1660.10">
    <property type="entry name" value="CofE-like domain"/>
    <property type="match status" value="1"/>
</dbReference>
<evidence type="ECO:0000259" key="8">
    <source>
        <dbReference type="Pfam" id="PF01996"/>
    </source>
</evidence>
<dbReference type="PANTHER" id="PTHR47917">
    <property type="match status" value="1"/>
</dbReference>
<name>A0A520N5S9_9GAMM</name>
<comment type="caution">
    <text evidence="9">The sequence shown here is derived from an EMBL/GenBank/DDBJ whole genome shotgun (WGS) entry which is preliminary data.</text>
</comment>
<evidence type="ECO:0000313" key="10">
    <source>
        <dbReference type="Proteomes" id="UP000315283"/>
    </source>
</evidence>
<keyword evidence="2" id="KW-0479">Metal-binding</keyword>
<feature type="domain" description="Coenzyme F420:L-glutamate ligase-like" evidence="8">
    <location>
        <begin position="12"/>
        <end position="229"/>
    </location>
</feature>
<evidence type="ECO:0000256" key="6">
    <source>
        <dbReference type="ARBA" id="ARBA00023134"/>
    </source>
</evidence>
<dbReference type="SUPFAM" id="SSF144010">
    <property type="entry name" value="CofE-like"/>
    <property type="match status" value="1"/>
</dbReference>
<evidence type="ECO:0000256" key="2">
    <source>
        <dbReference type="ARBA" id="ARBA00022723"/>
    </source>
</evidence>
<dbReference type="InterPro" id="IPR002847">
    <property type="entry name" value="F420-0_gamma-glut_ligase-dom"/>
</dbReference>
<keyword evidence="3" id="KW-0547">Nucleotide-binding</keyword>
<dbReference type="InterPro" id="IPR008225">
    <property type="entry name" value="F420-0_g-glutamyl_ligase"/>
</dbReference>
<keyword evidence="6" id="KW-0342">GTP-binding</keyword>
<dbReference type="Gene3D" id="3.30.1330.100">
    <property type="entry name" value="CofE-like"/>
    <property type="match status" value="1"/>
</dbReference>
<reference evidence="9 10" key="1">
    <citation type="submission" date="2019-02" db="EMBL/GenBank/DDBJ databases">
        <title>Prokaryotic population dynamics and viral predation in marine succession experiment using metagenomics: the confinement effect.</title>
        <authorList>
            <person name="Haro-Moreno J.M."/>
            <person name="Rodriguez-Valera F."/>
            <person name="Lopez-Perez M."/>
        </authorList>
    </citation>
    <scope>NUCLEOTIDE SEQUENCE [LARGE SCALE GENOMIC DNA]</scope>
    <source>
        <strain evidence="9">MED-G164</strain>
    </source>
</reference>
<dbReference type="EMBL" id="SHBJ01000008">
    <property type="protein sequence ID" value="RZO28785.1"/>
    <property type="molecule type" value="Genomic_DNA"/>
</dbReference>
<proteinExistence type="predicted"/>
<keyword evidence="5" id="KW-0630">Potassium</keyword>
<keyword evidence="1 9" id="KW-0436">Ligase</keyword>
<dbReference type="GO" id="GO:0052618">
    <property type="term" value="F:coenzyme F420-0:L-glutamate ligase activity"/>
    <property type="evidence" value="ECO:0007669"/>
    <property type="project" value="UniProtKB-EC"/>
</dbReference>
<sequence length="253" mass="27662">MNSIQLIALNNFPSIKPYDDLVEIIIKSLNSNNISIDDMDVIVVAQKIISKAENRFLDLDNIQVLDEAKKLANDLNKDPGLIQAIINESNKILSTDKGVVIVEHNLGFININAGIDQSNISQSNNIALLLPEDPSKSAKSLGEGLSKALNKDISIIISDSMTRPYRFGVINFALASHNLPSLIDLKGKEDMFGNKLKGTEVAIADELASASGLLMGQSNEMKPVILVKGFNKKSYKPNDALDLIVNESEDLYR</sequence>
<dbReference type="GO" id="GO:0005525">
    <property type="term" value="F:GTP binding"/>
    <property type="evidence" value="ECO:0007669"/>
    <property type="project" value="UniProtKB-KW"/>
</dbReference>
<evidence type="ECO:0000256" key="7">
    <source>
        <dbReference type="ARBA" id="ARBA00023211"/>
    </source>
</evidence>
<dbReference type="GO" id="GO:0046872">
    <property type="term" value="F:metal ion binding"/>
    <property type="evidence" value="ECO:0007669"/>
    <property type="project" value="UniProtKB-KW"/>
</dbReference>
<accession>A0A520N5S9</accession>
<keyword evidence="4" id="KW-0460">Magnesium</keyword>
<keyword evidence="7" id="KW-0464">Manganese</keyword>
<dbReference type="AlphaFoldDB" id="A0A520N5S9"/>
<evidence type="ECO:0000256" key="5">
    <source>
        <dbReference type="ARBA" id="ARBA00022958"/>
    </source>
</evidence>
<evidence type="ECO:0000313" key="9">
    <source>
        <dbReference type="EMBL" id="RZO28785.1"/>
    </source>
</evidence>
<dbReference type="Pfam" id="PF01996">
    <property type="entry name" value="F420_ligase"/>
    <property type="match status" value="1"/>
</dbReference>